<dbReference type="Gene3D" id="3.60.60.10">
    <property type="entry name" value="Penicillin V Acylase, Chain A"/>
    <property type="match status" value="1"/>
</dbReference>
<dbReference type="GO" id="GO:0006644">
    <property type="term" value="P:phospholipid metabolic process"/>
    <property type="evidence" value="ECO:0007669"/>
    <property type="project" value="InterPro"/>
</dbReference>
<comment type="caution">
    <text evidence="4">The sequence shown here is derived from an EMBL/GenBank/DDBJ whole genome shotgun (WGS) entry which is preliminary data.</text>
</comment>
<sequence>MAVCDDSGALLAESGEKLLDGEDEDEKDEQEEESVLQREISVTGGEARLLGLALADVYGTRAKNGLGHAKDYYLELPPVSCSMEKWSELACLAREGAVACCPTAAAFFDGLCEGLGWDVYESLLDFEIYTLELQRRERVQARIRPPTDTSSSSDSSESLVLDASTTEEESEVSGTGAVDTEASEPSGKRKKPHTGRCTGFAIAGDSSKIGGVGDAVLVSQTVDLPGLLYGFGDFDCVLRLQLPGLEILAYDCDGRFCPVGMNSAGLGVCVFNLHDRQTEGFEKPSVSVQTLVWELLLCGHTLRSALAWLQQLKLPPMCGSGLLLVDASGAATVELNPGGPVIGDVHLEDPVLRANHPILSKSATTFGAGKKAQRDSERRLQAVEAELERRKDADAKEQFDGGAAISVLRKAKKVRNIATLAVIGLDLLRGRLLVEFRERQSVSNVEAARFAVEFGLAPKIVDRALLQGGLQMETKRPRMTSGESGLHVTRWARHCFSFSTDEVHAVLRDAEVGAIMHSGAPITLHLSEGIKTGRTYAACLAVLTAAGWSAFSYPSRPVHVKQRPGLMDGILSLVLPPEDEQHRRRKHLTGALFYFLPSDLQAGFSAPITTQSTVSEPCELFSTRRLLKLSLVLPHGRPKGLEVSEEGGSTLYVVDEGRTPDAEARVMKISNHAIPWKLCSGDFIVCLNGLSGAERMLEELQHNPPVLALEVLRPVGGKREGETADIFELHPELDEQCQAMVSEIRTHGLLSSEAELASVSVGTRDDLIQQVLDGVKSFRRDVAPKRPSDGEPVPEAEGMDNAILLDAQRRVLVLHRFHMMEQTAKEFQGAESGQLSEACRLLQWAMADASFSPEKLGRSIEEFKSCGGTSVRASAPAQVLLKRAIFQMNLWSWRDKLREERKELKRATEQMLHMERVDQEHTKQFPGRPMPKEQVEKIVQARNLLGRKVRQGQGFRQQLHYEMAEAEAVLRRSLRSAAGQQQLSLQEQNVRFHPQRTLTVGKQKGRRCCVPCLCQSSSNLQPAVKRYSCVRTSYLNFGELLFGDEEGKDVRFQTKDGAATAHSAVLRAVSQPFRQMLTTEMSEGRTKTIELSDVTRADLLFFLRLLYTGQVDEADWDGLSGTPHFQVTAPEDAEPASAALLNGIYTCQRTSHLSMARLCALGAWLWFRGAVAQQPDLDLGTLFEGLGAMQNTGKGGKGAARADACPAGQSPVPKLDQHSRMMANGCGPQGLVIKEPHGLFRCCNGHDVCFSVCGTSHDFCEDQFSKCMQEVCQSPLSGEHQECQKQAHSFSSMTKVFGSGFHKASQQDSCHCVPEDEAGKKHREYLETFYRLYNESMLDTDTLELQLSKWKGKEAELYFDLVKKYGHLFVQFDDVPKEFVHVPQVAVQSRSDL</sequence>
<dbReference type="PANTHER" id="PTHR12824">
    <property type="entry name" value="GROUP XII SECRETORY PHOSPHOLIPASE A2 FAMILY MEMBER"/>
    <property type="match status" value="1"/>
</dbReference>
<dbReference type="CDD" id="cd18186">
    <property type="entry name" value="BTB_POZ_ZBTB_KLHL-like"/>
    <property type="match status" value="1"/>
</dbReference>
<accession>A0A1Q9DLQ3</accession>
<evidence type="ECO:0000313" key="4">
    <source>
        <dbReference type="EMBL" id="OLP96070.1"/>
    </source>
</evidence>
<protein>
    <submittedName>
        <fullName evidence="4">Group XIIA secretory phospholipase A2</fullName>
    </submittedName>
</protein>
<feature type="compositionally biased region" description="Acidic residues" evidence="2">
    <location>
        <begin position="21"/>
        <end position="33"/>
    </location>
</feature>
<dbReference type="GO" id="GO:0005509">
    <property type="term" value="F:calcium ion binding"/>
    <property type="evidence" value="ECO:0007669"/>
    <property type="project" value="InterPro"/>
</dbReference>
<dbReference type="GO" id="GO:0050482">
    <property type="term" value="P:arachidonate secretion"/>
    <property type="evidence" value="ECO:0007669"/>
    <property type="project" value="InterPro"/>
</dbReference>
<dbReference type="InterPro" id="IPR010711">
    <property type="entry name" value="PLA2G12"/>
</dbReference>
<feature type="domain" description="BTB" evidence="3">
    <location>
        <begin position="1048"/>
        <end position="1115"/>
    </location>
</feature>
<evidence type="ECO:0000313" key="5">
    <source>
        <dbReference type="Proteomes" id="UP000186817"/>
    </source>
</evidence>
<feature type="coiled-coil region" evidence="1">
    <location>
        <begin position="890"/>
        <end position="917"/>
    </location>
</feature>
<evidence type="ECO:0000259" key="3">
    <source>
        <dbReference type="PROSITE" id="PS50097"/>
    </source>
</evidence>
<dbReference type="InterPro" id="IPR011333">
    <property type="entry name" value="SKP1/BTB/POZ_sf"/>
</dbReference>
<feature type="region of interest" description="Disordered" evidence="2">
    <location>
        <begin position="13"/>
        <end position="33"/>
    </location>
</feature>
<dbReference type="GO" id="GO:0016042">
    <property type="term" value="P:lipid catabolic process"/>
    <property type="evidence" value="ECO:0007669"/>
    <property type="project" value="InterPro"/>
</dbReference>
<feature type="region of interest" description="Disordered" evidence="2">
    <location>
        <begin position="142"/>
        <end position="194"/>
    </location>
</feature>
<dbReference type="GO" id="GO:0005576">
    <property type="term" value="C:extracellular region"/>
    <property type="evidence" value="ECO:0007669"/>
    <property type="project" value="InterPro"/>
</dbReference>
<dbReference type="PANTHER" id="PTHR12824:SF8">
    <property type="entry name" value="GXIVSPLA2, ISOFORM A"/>
    <property type="match status" value="1"/>
</dbReference>
<evidence type="ECO:0000256" key="2">
    <source>
        <dbReference type="SAM" id="MobiDB-lite"/>
    </source>
</evidence>
<proteinExistence type="predicted"/>
<dbReference type="SUPFAM" id="SSF54695">
    <property type="entry name" value="POZ domain"/>
    <property type="match status" value="1"/>
</dbReference>
<dbReference type="Gene3D" id="3.30.710.10">
    <property type="entry name" value="Potassium Channel Kv1.1, Chain A"/>
    <property type="match status" value="1"/>
</dbReference>
<dbReference type="GO" id="GO:0004623">
    <property type="term" value="F:phospholipase A2 activity"/>
    <property type="evidence" value="ECO:0007669"/>
    <property type="project" value="InterPro"/>
</dbReference>
<keyword evidence="5" id="KW-1185">Reference proteome</keyword>
<feature type="region of interest" description="Disordered" evidence="2">
    <location>
        <begin position="781"/>
        <end position="800"/>
    </location>
</feature>
<dbReference type="Proteomes" id="UP000186817">
    <property type="component" value="Unassembled WGS sequence"/>
</dbReference>
<evidence type="ECO:0000256" key="1">
    <source>
        <dbReference type="SAM" id="Coils"/>
    </source>
</evidence>
<reference evidence="4 5" key="1">
    <citation type="submission" date="2016-02" db="EMBL/GenBank/DDBJ databases">
        <title>Genome analysis of coral dinoflagellate symbionts highlights evolutionary adaptations to a symbiotic lifestyle.</title>
        <authorList>
            <person name="Aranda M."/>
            <person name="Li Y."/>
            <person name="Liew Y.J."/>
            <person name="Baumgarten S."/>
            <person name="Simakov O."/>
            <person name="Wilson M."/>
            <person name="Piel J."/>
            <person name="Ashoor H."/>
            <person name="Bougouffa S."/>
            <person name="Bajic V.B."/>
            <person name="Ryu T."/>
            <person name="Ravasi T."/>
            <person name="Bayer T."/>
            <person name="Micklem G."/>
            <person name="Kim H."/>
            <person name="Bhak J."/>
            <person name="Lajeunesse T.C."/>
            <person name="Voolstra C.R."/>
        </authorList>
    </citation>
    <scope>NUCLEOTIDE SEQUENCE [LARGE SCALE GENOMIC DNA]</scope>
    <source>
        <strain evidence="4 5">CCMP2467</strain>
    </source>
</reference>
<dbReference type="EMBL" id="LSRX01000481">
    <property type="protein sequence ID" value="OLP96070.1"/>
    <property type="molecule type" value="Genomic_DNA"/>
</dbReference>
<dbReference type="Pfam" id="PF00651">
    <property type="entry name" value="BTB"/>
    <property type="match status" value="1"/>
</dbReference>
<dbReference type="PROSITE" id="PS50097">
    <property type="entry name" value="BTB"/>
    <property type="match status" value="1"/>
</dbReference>
<dbReference type="OrthoDB" id="3935740at2759"/>
<feature type="compositionally biased region" description="Low complexity" evidence="2">
    <location>
        <begin position="147"/>
        <end position="158"/>
    </location>
</feature>
<name>A0A1Q9DLQ3_SYMMI</name>
<dbReference type="InterPro" id="IPR000210">
    <property type="entry name" value="BTB/POZ_dom"/>
</dbReference>
<organism evidence="4 5">
    <name type="scientific">Symbiodinium microadriaticum</name>
    <name type="common">Dinoflagellate</name>
    <name type="synonym">Zooxanthella microadriatica</name>
    <dbReference type="NCBI Taxonomy" id="2951"/>
    <lineage>
        <taxon>Eukaryota</taxon>
        <taxon>Sar</taxon>
        <taxon>Alveolata</taxon>
        <taxon>Dinophyceae</taxon>
        <taxon>Suessiales</taxon>
        <taxon>Symbiodiniaceae</taxon>
        <taxon>Symbiodinium</taxon>
    </lineage>
</organism>
<dbReference type="InterPro" id="IPR036444">
    <property type="entry name" value="PLipase_A2_dom_sf"/>
</dbReference>
<dbReference type="Pfam" id="PF06951">
    <property type="entry name" value="PLA2G12"/>
    <property type="match status" value="1"/>
</dbReference>
<gene>
    <name evidence="4" type="primary">Pla2g12a</name>
    <name evidence="4" type="ORF">AK812_SmicGene21748</name>
</gene>
<keyword evidence="1" id="KW-0175">Coiled coil</keyword>
<dbReference type="SUPFAM" id="SSF48619">
    <property type="entry name" value="Phospholipase A2, PLA2"/>
    <property type="match status" value="1"/>
</dbReference>